<accession>A0A514K2V3</accession>
<keyword evidence="3" id="KW-1185">Reference proteome</keyword>
<dbReference type="EMBL" id="MK570053">
    <property type="protein sequence ID" value="QDI73919.1"/>
    <property type="molecule type" value="Genomic_DNA"/>
</dbReference>
<evidence type="ECO:0000313" key="2">
    <source>
        <dbReference type="EMBL" id="QDI73967.1"/>
    </source>
</evidence>
<protein>
    <submittedName>
        <fullName evidence="2">Uncharacterized protein</fullName>
    </submittedName>
</protein>
<dbReference type="GeneID" id="80402586"/>
<dbReference type="GeneID" id="55015667"/>
<dbReference type="KEGG" id="vg:80402586"/>
<dbReference type="EMBL" id="MK570054">
    <property type="protein sequence ID" value="QDI73967.1"/>
    <property type="molecule type" value="Genomic_DNA"/>
</dbReference>
<proteinExistence type="predicted"/>
<organism evidence="2">
    <name type="scientific">Nitrosopumilus spindle-shaped virus</name>
    <dbReference type="NCBI Taxonomy" id="2508184"/>
    <lineage>
        <taxon>Viruses</taxon>
        <taxon>Viruses incertae sedis</taxon>
        <taxon>Thaspiviridae</taxon>
        <taxon>Nitmarvirus</taxon>
        <taxon>Nitmarvirus maris</taxon>
        <taxon>Nitmarvirus NSV1</taxon>
    </lineage>
</organism>
<dbReference type="RefSeq" id="YP_009824140.1">
    <property type="nucleotide sequence ID" value="NC_048199.1"/>
</dbReference>
<dbReference type="KEGG" id="vg:55015667"/>
<evidence type="ECO:0000313" key="3">
    <source>
        <dbReference type="Proteomes" id="UP000316651"/>
    </source>
</evidence>
<evidence type="ECO:0000313" key="1">
    <source>
        <dbReference type="EMBL" id="QDI73919.1"/>
    </source>
</evidence>
<dbReference type="Proteomes" id="UP000316651">
    <property type="component" value="Segment"/>
</dbReference>
<dbReference type="RefSeq" id="YP_010772859.1">
    <property type="nucleotide sequence ID" value="NC_074656.1"/>
</dbReference>
<name>A0A514K2V3_9VIRU</name>
<sequence>MWTCEKCFEKNNNNSRNCHTKSCPGKKPEKIIQQEQQETIRDFCPKCQNHQDFVKISKGKYKCTRCKRKFRMTGAPVPETKKVLKDNTVISLEQ</sequence>
<reference evidence="2 3" key="1">
    <citation type="submission" date="2019-02" db="EMBL/GenBank/DDBJ databases">
        <title>Spindle-shaped viruses infect a marine ammonia-oxidizing thaumarchaeon.</title>
        <authorList>
            <person name="Kim J.-G."/>
            <person name="Kim S.-J."/>
            <person name="Rhee S.-K."/>
        </authorList>
    </citation>
    <scope>NUCLEOTIDE SEQUENCE [LARGE SCALE GENOMIC DNA]</scope>
    <source>
        <strain evidence="1">NSV1</strain>
        <strain evidence="2">NSV3</strain>
    </source>
</reference>